<dbReference type="SUPFAM" id="SSF47413">
    <property type="entry name" value="lambda repressor-like DNA-binding domains"/>
    <property type="match status" value="1"/>
</dbReference>
<dbReference type="EMBL" id="CP088100">
    <property type="protein sequence ID" value="UFW91002.1"/>
    <property type="molecule type" value="Genomic_DNA"/>
</dbReference>
<name>A0ABY3R0Z4_9BRAD</name>
<evidence type="ECO:0000313" key="3">
    <source>
        <dbReference type="EMBL" id="UFW91002.1"/>
    </source>
</evidence>
<dbReference type="InterPro" id="IPR001387">
    <property type="entry name" value="Cro/C1-type_HTH"/>
</dbReference>
<accession>A0ABY3R0Z4</accession>
<organism evidence="3 4">
    <name type="scientific">Bradyrhizobium barranii</name>
    <dbReference type="NCBI Taxonomy" id="2992140"/>
    <lineage>
        <taxon>Bacteria</taxon>
        <taxon>Pseudomonadati</taxon>
        <taxon>Pseudomonadota</taxon>
        <taxon>Alphaproteobacteria</taxon>
        <taxon>Hyphomicrobiales</taxon>
        <taxon>Nitrobacteraceae</taxon>
        <taxon>Bradyrhizobium</taxon>
    </lineage>
</organism>
<dbReference type="CDD" id="cd00093">
    <property type="entry name" value="HTH_XRE"/>
    <property type="match status" value="1"/>
</dbReference>
<dbReference type="RefSeq" id="WP_231144982.1">
    <property type="nucleotide sequence ID" value="NZ_CP088100.1"/>
</dbReference>
<dbReference type="InterPro" id="IPR010982">
    <property type="entry name" value="Lambda_DNA-bd_dom_sf"/>
</dbReference>
<dbReference type="Proteomes" id="UP001430990">
    <property type="component" value="Chromosome"/>
</dbReference>
<evidence type="ECO:0000259" key="2">
    <source>
        <dbReference type="SMART" id="SM00530"/>
    </source>
</evidence>
<evidence type="ECO:0000256" key="1">
    <source>
        <dbReference type="SAM" id="MobiDB-lite"/>
    </source>
</evidence>
<sequence length="150" mass="16238">MPRTRKTKNLYSQGSKHFGYDIKAHQGIVPGMVNKPASGANKPIPKRLRTLRIAEGYETALSFANHLGISPARYGNIEAGSNLSIEVAQLIVKKVPGASLDWLYNGKEEALPLGLRQRLASVELETGNIRTSPASRTKTGSPTGRRSSAK</sequence>
<dbReference type="Gene3D" id="1.10.260.40">
    <property type="entry name" value="lambda repressor-like DNA-binding domains"/>
    <property type="match status" value="1"/>
</dbReference>
<proteinExistence type="predicted"/>
<feature type="domain" description="HTH cro/C1-type" evidence="2">
    <location>
        <begin position="47"/>
        <end position="103"/>
    </location>
</feature>
<feature type="compositionally biased region" description="Polar residues" evidence="1">
    <location>
        <begin position="128"/>
        <end position="150"/>
    </location>
</feature>
<gene>
    <name evidence="3" type="ORF">BjapCC829_21665</name>
</gene>
<dbReference type="SMART" id="SM00530">
    <property type="entry name" value="HTH_XRE"/>
    <property type="match status" value="1"/>
</dbReference>
<feature type="region of interest" description="Disordered" evidence="1">
    <location>
        <begin position="126"/>
        <end position="150"/>
    </location>
</feature>
<protein>
    <submittedName>
        <fullName evidence="3">Helix-turn-helix domain-containing protein</fullName>
    </submittedName>
</protein>
<reference evidence="3" key="1">
    <citation type="submission" date="2021-11" db="EMBL/GenBank/DDBJ databases">
        <title>Australian commercial rhizobial inoculants.</title>
        <authorList>
            <person name="Kohlmeier M.G."/>
            <person name="O'Hara G.W."/>
            <person name="Colombi E."/>
            <person name="Ramsay J.P."/>
            <person name="Terpolilli J."/>
        </authorList>
    </citation>
    <scope>NUCLEOTIDE SEQUENCE</scope>
    <source>
        <strain evidence="3">CC829</strain>
    </source>
</reference>
<evidence type="ECO:0000313" key="4">
    <source>
        <dbReference type="Proteomes" id="UP001430990"/>
    </source>
</evidence>
<keyword evidence="4" id="KW-1185">Reference proteome</keyword>